<comment type="caution">
    <text evidence="8">The sequence shown here is derived from an EMBL/GenBank/DDBJ whole genome shotgun (WGS) entry which is preliminary data.</text>
</comment>
<keyword evidence="3" id="KW-0560">Oxidoreductase</keyword>
<proteinExistence type="inferred from homology"/>
<evidence type="ECO:0000256" key="4">
    <source>
        <dbReference type="RuleBase" id="RU361277"/>
    </source>
</evidence>
<keyword evidence="5" id="KW-0472">Membrane</keyword>
<dbReference type="EMBL" id="PUEJ01000007">
    <property type="protein sequence ID" value="PRH85776.1"/>
    <property type="molecule type" value="Genomic_DNA"/>
</dbReference>
<dbReference type="InterPro" id="IPR013154">
    <property type="entry name" value="ADH-like_N"/>
</dbReference>
<dbReference type="InterPro" id="IPR013149">
    <property type="entry name" value="ADH-like_C"/>
</dbReference>
<dbReference type="Pfam" id="PF08240">
    <property type="entry name" value="ADH_N"/>
    <property type="match status" value="1"/>
</dbReference>
<dbReference type="AlphaFoldDB" id="A0A2S9Q8U4"/>
<evidence type="ECO:0000313" key="8">
    <source>
        <dbReference type="EMBL" id="PRH85776.1"/>
    </source>
</evidence>
<dbReference type="PANTHER" id="PTHR43401:SF2">
    <property type="entry name" value="L-THREONINE 3-DEHYDROGENASE"/>
    <property type="match status" value="1"/>
</dbReference>
<keyword evidence="2 4" id="KW-0862">Zinc</keyword>
<dbReference type="RefSeq" id="WP_105863771.1">
    <property type="nucleotide sequence ID" value="NZ_PUEJ01000007.1"/>
</dbReference>
<dbReference type="SUPFAM" id="SSF51735">
    <property type="entry name" value="NAD(P)-binding Rossmann-fold domains"/>
    <property type="match status" value="1"/>
</dbReference>
<evidence type="ECO:0000256" key="2">
    <source>
        <dbReference type="ARBA" id="ARBA00022833"/>
    </source>
</evidence>
<dbReference type="PROSITE" id="PS00059">
    <property type="entry name" value="ADH_ZINC"/>
    <property type="match status" value="1"/>
</dbReference>
<dbReference type="InterPro" id="IPR036291">
    <property type="entry name" value="NAD(P)-bd_dom_sf"/>
</dbReference>
<gene>
    <name evidence="8" type="ORF">C5L14_19670</name>
</gene>
<feature type="domain" description="Alcohol dehydrogenase-like C-terminal" evidence="6">
    <location>
        <begin position="175"/>
        <end position="295"/>
    </location>
</feature>
<evidence type="ECO:0000256" key="5">
    <source>
        <dbReference type="SAM" id="Phobius"/>
    </source>
</evidence>
<dbReference type="SUPFAM" id="SSF50129">
    <property type="entry name" value="GroES-like"/>
    <property type="match status" value="1"/>
</dbReference>
<dbReference type="InterPro" id="IPR050129">
    <property type="entry name" value="Zn_alcohol_dh"/>
</dbReference>
<dbReference type="GO" id="GO:0008270">
    <property type="term" value="F:zinc ion binding"/>
    <property type="evidence" value="ECO:0007669"/>
    <property type="project" value="InterPro"/>
</dbReference>
<comment type="similarity">
    <text evidence="4">Belongs to the zinc-containing alcohol dehydrogenase family.</text>
</comment>
<keyword evidence="5" id="KW-0812">Transmembrane</keyword>
<comment type="cofactor">
    <cofactor evidence="4">
        <name>Zn(2+)</name>
        <dbReference type="ChEBI" id="CHEBI:29105"/>
    </cofactor>
</comment>
<dbReference type="PANTHER" id="PTHR43401">
    <property type="entry name" value="L-THREONINE 3-DEHYDROGENASE"/>
    <property type="match status" value="1"/>
</dbReference>
<keyword evidence="5" id="KW-1133">Transmembrane helix</keyword>
<evidence type="ECO:0000256" key="3">
    <source>
        <dbReference type="ARBA" id="ARBA00023002"/>
    </source>
</evidence>
<evidence type="ECO:0000259" key="6">
    <source>
        <dbReference type="Pfam" id="PF00107"/>
    </source>
</evidence>
<dbReference type="InterPro" id="IPR011032">
    <property type="entry name" value="GroES-like_sf"/>
</dbReference>
<keyword evidence="1 4" id="KW-0479">Metal-binding</keyword>
<dbReference type="OrthoDB" id="9809185at2"/>
<keyword evidence="9" id="KW-1185">Reference proteome</keyword>
<dbReference type="Gene3D" id="3.40.50.720">
    <property type="entry name" value="NAD(P)-binding Rossmann-like Domain"/>
    <property type="match status" value="1"/>
</dbReference>
<organism evidence="8 9">
    <name type="scientific">Labrys okinawensis</name>
    <dbReference type="NCBI Taxonomy" id="346911"/>
    <lineage>
        <taxon>Bacteria</taxon>
        <taxon>Pseudomonadati</taxon>
        <taxon>Pseudomonadota</taxon>
        <taxon>Alphaproteobacteria</taxon>
        <taxon>Hyphomicrobiales</taxon>
        <taxon>Xanthobacteraceae</taxon>
        <taxon>Labrys</taxon>
    </lineage>
</organism>
<feature type="transmembrane region" description="Helical" evidence="5">
    <location>
        <begin position="237"/>
        <end position="258"/>
    </location>
</feature>
<name>A0A2S9Q8U4_9HYPH</name>
<protein>
    <submittedName>
        <fullName evidence="8">Dehydrogenase</fullName>
    </submittedName>
</protein>
<evidence type="ECO:0000256" key="1">
    <source>
        <dbReference type="ARBA" id="ARBA00022723"/>
    </source>
</evidence>
<accession>A0A2S9Q8U4</accession>
<dbReference type="Pfam" id="PF00107">
    <property type="entry name" value="ADH_zinc_N"/>
    <property type="match status" value="1"/>
</dbReference>
<dbReference type="GO" id="GO:0016491">
    <property type="term" value="F:oxidoreductase activity"/>
    <property type="evidence" value="ECO:0007669"/>
    <property type="project" value="UniProtKB-KW"/>
</dbReference>
<dbReference type="Proteomes" id="UP000237682">
    <property type="component" value="Unassembled WGS sequence"/>
</dbReference>
<feature type="domain" description="Alcohol dehydrogenase-like N-terminal" evidence="7">
    <location>
        <begin position="25"/>
        <end position="131"/>
    </location>
</feature>
<evidence type="ECO:0000313" key="9">
    <source>
        <dbReference type="Proteomes" id="UP000237682"/>
    </source>
</evidence>
<reference evidence="8 9" key="1">
    <citation type="submission" date="2018-02" db="EMBL/GenBank/DDBJ databases">
        <title>Whole genome sequencing of endophytic bacterium.</title>
        <authorList>
            <person name="Eedara R."/>
            <person name="Podile A.R."/>
        </authorList>
    </citation>
    <scope>NUCLEOTIDE SEQUENCE [LARGE SCALE GENOMIC DNA]</scope>
    <source>
        <strain evidence="8 9">RP1T</strain>
    </source>
</reference>
<dbReference type="Gene3D" id="3.90.180.10">
    <property type="entry name" value="Medium-chain alcohol dehydrogenases, catalytic domain"/>
    <property type="match status" value="1"/>
</dbReference>
<evidence type="ECO:0000259" key="7">
    <source>
        <dbReference type="Pfam" id="PF08240"/>
    </source>
</evidence>
<dbReference type="InterPro" id="IPR002328">
    <property type="entry name" value="ADH_Zn_CS"/>
</dbReference>
<sequence>MKAVRLHDVRDLRVEAVDPPSSPPPGHVNLAVRAAGICGSDLHNYRTGQWITRRPSVAGHEFCGRVTAIGEGVSGFAIGDVVVADSRFWCGSCPACVGGRHNVCENLGFVGEACDGGFAEAVQLPARLLVPHAPSLPPRIAAMAEPLAVALHAVRRLAAAHGEPVLVVGCGTIGGLCALLLAHLHDGPILLSDPNTGRADLVSALSGGRRVGLAAQEIDAALGGRRLRHAIDATGHAGAIATTLGLLAGAGALCLVGIGHGKLDIDPTELVEREIALIGCHAFADDELVQATSLLVALQGSLEQLCDILPGLDDVPAAYERLLAGQGTKLKTIVQLMDAPAPLFPIA</sequence>
<feature type="transmembrane region" description="Helical" evidence="5">
    <location>
        <begin position="165"/>
        <end position="184"/>
    </location>
</feature>